<evidence type="ECO:0000313" key="5">
    <source>
        <dbReference type="EMBL" id="AZG45969.1"/>
    </source>
</evidence>
<dbReference type="EC" id="3.1.1.1" evidence="5"/>
<comment type="similarity">
    <text evidence="1">Belongs to the 'GDXG' lipolytic enzyme family.</text>
</comment>
<feature type="active site" evidence="3">
    <location>
        <position position="157"/>
    </location>
</feature>
<dbReference type="InterPro" id="IPR029058">
    <property type="entry name" value="AB_hydrolase_fold"/>
</dbReference>
<proteinExistence type="inferred from homology"/>
<dbReference type="InterPro" id="IPR050300">
    <property type="entry name" value="GDXG_lipolytic_enzyme"/>
</dbReference>
<reference evidence="5 6" key="1">
    <citation type="submission" date="2018-11" db="EMBL/GenBank/DDBJ databases">
        <title>Gordonia insulae sp. nov., isolated from an island soil.</title>
        <authorList>
            <person name="Kim Y.S."/>
            <person name="Kim S.B."/>
        </authorList>
    </citation>
    <scope>NUCLEOTIDE SEQUENCE [LARGE SCALE GENOMIC DNA]</scope>
    <source>
        <strain evidence="5 6">MMS17-SY073</strain>
    </source>
</reference>
<sequence>MIDPEVAAILPLLNDGFPRVEEMGGAQARAAIRARLQPNSDPIPVASVRDQMIAGPGGDIALRIYHPPDPFPAQGAALVVFAHGGGFVFCDLDTHDDLCRSMARTTGAVVVSVDYRRAPEHPWPAAAIDVHSVAVWAADHAEELGADPDRLVVAGDSAGGNLAAVATILARDSGGPRIRGQVLLYPVIAADFTTESYVRFGEGHYNTASAMKWYWDQYVPAFEDRSHPHASVAAADLAGLPPTIVVTAGYDPLWSEGVAFATALMSAGVPTVHRDHPGAIHGFMTMPSLQLCAHARTQTWCDIRALVQ</sequence>
<dbReference type="PANTHER" id="PTHR48081:SF8">
    <property type="entry name" value="ALPHA_BETA HYDROLASE FOLD-3 DOMAIN-CONTAINING PROTEIN-RELATED"/>
    <property type="match status" value="1"/>
</dbReference>
<gene>
    <name evidence="5" type="primary">nlhH_2</name>
    <name evidence="5" type="ORF">D7316_02569</name>
</gene>
<dbReference type="AlphaFoldDB" id="A0A3G8JND9"/>
<protein>
    <submittedName>
        <fullName evidence="5">Carboxylesterase NlhH</fullName>
        <ecNumber evidence="5">3.1.1.1</ecNumber>
    </submittedName>
</protein>
<dbReference type="Gene3D" id="3.40.50.1820">
    <property type="entry name" value="alpha/beta hydrolase"/>
    <property type="match status" value="1"/>
</dbReference>
<dbReference type="GO" id="GO:0106435">
    <property type="term" value="F:carboxylesterase activity"/>
    <property type="evidence" value="ECO:0007669"/>
    <property type="project" value="UniProtKB-EC"/>
</dbReference>
<evidence type="ECO:0000256" key="2">
    <source>
        <dbReference type="ARBA" id="ARBA00022801"/>
    </source>
</evidence>
<dbReference type="KEGG" id="gom:D7316_02569"/>
<accession>A0A3G8JND9</accession>
<dbReference type="RefSeq" id="WP_124708560.1">
    <property type="nucleotide sequence ID" value="NZ_CP033972.1"/>
</dbReference>
<dbReference type="Proteomes" id="UP000271469">
    <property type="component" value="Chromosome"/>
</dbReference>
<feature type="domain" description="Alpha/beta hydrolase fold-3" evidence="4">
    <location>
        <begin position="79"/>
        <end position="284"/>
    </location>
</feature>
<dbReference type="EMBL" id="CP033972">
    <property type="protein sequence ID" value="AZG45969.1"/>
    <property type="molecule type" value="Genomic_DNA"/>
</dbReference>
<evidence type="ECO:0000313" key="6">
    <source>
        <dbReference type="Proteomes" id="UP000271469"/>
    </source>
</evidence>
<keyword evidence="2 5" id="KW-0378">Hydrolase</keyword>
<dbReference type="Pfam" id="PF07859">
    <property type="entry name" value="Abhydrolase_3"/>
    <property type="match status" value="1"/>
</dbReference>
<organism evidence="5 6">
    <name type="scientific">Gordonia insulae</name>
    <dbReference type="NCBI Taxonomy" id="2420509"/>
    <lineage>
        <taxon>Bacteria</taxon>
        <taxon>Bacillati</taxon>
        <taxon>Actinomycetota</taxon>
        <taxon>Actinomycetes</taxon>
        <taxon>Mycobacteriales</taxon>
        <taxon>Gordoniaceae</taxon>
        <taxon>Gordonia</taxon>
    </lineage>
</organism>
<dbReference type="PANTHER" id="PTHR48081">
    <property type="entry name" value="AB HYDROLASE SUPERFAMILY PROTEIN C4A8.06C"/>
    <property type="match status" value="1"/>
</dbReference>
<evidence type="ECO:0000256" key="1">
    <source>
        <dbReference type="ARBA" id="ARBA00010515"/>
    </source>
</evidence>
<dbReference type="InterPro" id="IPR033140">
    <property type="entry name" value="Lipase_GDXG_put_SER_AS"/>
</dbReference>
<dbReference type="PROSITE" id="PS01174">
    <property type="entry name" value="LIPASE_GDXG_SER"/>
    <property type="match status" value="1"/>
</dbReference>
<evidence type="ECO:0000256" key="3">
    <source>
        <dbReference type="PROSITE-ProRule" id="PRU10038"/>
    </source>
</evidence>
<evidence type="ECO:0000259" key="4">
    <source>
        <dbReference type="Pfam" id="PF07859"/>
    </source>
</evidence>
<keyword evidence="6" id="KW-1185">Reference proteome</keyword>
<dbReference type="OrthoDB" id="3181909at2"/>
<name>A0A3G8JND9_9ACTN</name>
<dbReference type="InterPro" id="IPR013094">
    <property type="entry name" value="AB_hydrolase_3"/>
</dbReference>
<dbReference type="SUPFAM" id="SSF53474">
    <property type="entry name" value="alpha/beta-Hydrolases"/>
    <property type="match status" value="1"/>
</dbReference>